<keyword evidence="4" id="KW-0762">Sugar transport</keyword>
<feature type="domain" description="HPr" evidence="6">
    <location>
        <begin position="1"/>
        <end position="92"/>
    </location>
</feature>
<dbReference type="InterPro" id="IPR035895">
    <property type="entry name" value="HPr-like_sf"/>
</dbReference>
<reference evidence="8" key="1">
    <citation type="submission" date="2018-09" db="EMBL/GenBank/DDBJ databases">
        <title>Draft Genome Sequence of Mediterraneibacter sp. KCTC 15684.</title>
        <authorList>
            <person name="Kim J.S."/>
            <person name="Han K.I."/>
            <person name="Suh M.K."/>
            <person name="Lee K.C."/>
            <person name="Eom M.K."/>
            <person name="Lee J.H."/>
            <person name="Park S.H."/>
            <person name="Kang S.W."/>
            <person name="Park J.E."/>
            <person name="Oh B.S."/>
            <person name="Yu S.Y."/>
            <person name="Choi S.H."/>
            <person name="Lee D.H."/>
            <person name="Yoon H."/>
            <person name="Kim B."/>
            <person name="Yang S.J."/>
            <person name="Lee J.S."/>
        </authorList>
    </citation>
    <scope>NUCLEOTIDE SEQUENCE [LARGE SCALE GENOMIC DNA]</scope>
    <source>
        <strain evidence="8">KCTC 15684</strain>
    </source>
</reference>
<organism evidence="7 8">
    <name type="scientific">Mediterraneibacter butyricigenes</name>
    <dbReference type="NCBI Taxonomy" id="2316025"/>
    <lineage>
        <taxon>Bacteria</taxon>
        <taxon>Bacillati</taxon>
        <taxon>Bacillota</taxon>
        <taxon>Clostridia</taxon>
        <taxon>Lachnospirales</taxon>
        <taxon>Lachnospiraceae</taxon>
        <taxon>Mediterraneibacter</taxon>
    </lineage>
</organism>
<dbReference type="InterPro" id="IPR000032">
    <property type="entry name" value="HPr-like"/>
</dbReference>
<evidence type="ECO:0000256" key="3">
    <source>
        <dbReference type="ARBA" id="ARBA00022448"/>
    </source>
</evidence>
<dbReference type="Proteomes" id="UP000265643">
    <property type="component" value="Unassembled WGS sequence"/>
</dbReference>
<dbReference type="Pfam" id="PF00381">
    <property type="entry name" value="PTS-HPr"/>
    <property type="match status" value="1"/>
</dbReference>
<dbReference type="InterPro" id="IPR001020">
    <property type="entry name" value="PTS_HPr_His_P_site"/>
</dbReference>
<gene>
    <name evidence="7" type="ORF">KGMB01110_11820</name>
</gene>
<dbReference type="PROSITE" id="PS51350">
    <property type="entry name" value="PTS_HPR_DOM"/>
    <property type="match status" value="1"/>
</dbReference>
<keyword evidence="8" id="KW-1185">Reference proteome</keyword>
<name>A0A391P3R7_9FIRM</name>
<evidence type="ECO:0000256" key="5">
    <source>
        <dbReference type="ARBA" id="ARBA00033055"/>
    </source>
</evidence>
<protein>
    <recommendedName>
        <fullName evidence="2">Phosphocarrier protein HPr</fullName>
    </recommendedName>
    <alternativeName>
        <fullName evidence="5">Histidine-containing protein</fullName>
    </alternativeName>
</protein>
<evidence type="ECO:0000313" key="8">
    <source>
        <dbReference type="Proteomes" id="UP000265643"/>
    </source>
</evidence>
<dbReference type="InterPro" id="IPR050399">
    <property type="entry name" value="HPr"/>
</dbReference>
<comment type="function">
    <text evidence="1">General (non sugar-specific) component of the phosphoenolpyruvate-dependent sugar phosphotransferase system (sugar PTS). This major carbohydrate active-transport system catalyzes the phosphorylation of incoming sugar substrates concomitantly with their translocation across the cell membrane. The phosphoryl group from phosphoenolpyruvate (PEP) is transferred to the phosphoryl carrier protein HPr by enzyme I. Phospho-HPr then transfers it to the PTS EIIA domain.</text>
</comment>
<dbReference type="PANTHER" id="PTHR33705:SF1">
    <property type="entry name" value="PHOSPHOCARRIER PROTEIN HPR"/>
    <property type="match status" value="1"/>
</dbReference>
<dbReference type="PRINTS" id="PR00107">
    <property type="entry name" value="PHOSPHOCPHPR"/>
</dbReference>
<dbReference type="CDD" id="cd00367">
    <property type="entry name" value="PTS-HPr_like"/>
    <property type="match status" value="1"/>
</dbReference>
<comment type="caution">
    <text evidence="7">The sequence shown here is derived from an EMBL/GenBank/DDBJ whole genome shotgun (WGS) entry which is preliminary data.</text>
</comment>
<dbReference type="PROSITE" id="PS00369">
    <property type="entry name" value="PTS_HPR_HIS"/>
    <property type="match status" value="1"/>
</dbReference>
<dbReference type="PANTHER" id="PTHR33705">
    <property type="entry name" value="PHOSPHOCARRIER PROTEIN HPR"/>
    <property type="match status" value="1"/>
</dbReference>
<accession>A0A391P3R7</accession>
<evidence type="ECO:0000256" key="1">
    <source>
        <dbReference type="ARBA" id="ARBA00003681"/>
    </source>
</evidence>
<dbReference type="RefSeq" id="WP_117603168.1">
    <property type="nucleotide sequence ID" value="NZ_BHGK01000001.1"/>
</dbReference>
<evidence type="ECO:0000256" key="2">
    <source>
        <dbReference type="ARBA" id="ARBA00020422"/>
    </source>
</evidence>
<evidence type="ECO:0000313" key="7">
    <source>
        <dbReference type="EMBL" id="GCA66746.1"/>
    </source>
</evidence>
<dbReference type="NCBIfam" id="TIGR01003">
    <property type="entry name" value="PTS_HPr_family"/>
    <property type="match status" value="1"/>
</dbReference>
<sequence>MYAKQVVIENKTGLHARPASDFTALAKKFKSKVYIQNMDEEGSCKANAKSIIMLITQGLAQGVTAEISAEGEDEKEAVEELVALVQSKFGEE</sequence>
<dbReference type="SUPFAM" id="SSF55594">
    <property type="entry name" value="HPr-like"/>
    <property type="match status" value="1"/>
</dbReference>
<dbReference type="EMBL" id="BHGK01000001">
    <property type="protein sequence ID" value="GCA66746.1"/>
    <property type="molecule type" value="Genomic_DNA"/>
</dbReference>
<keyword evidence="3" id="KW-0813">Transport</keyword>
<dbReference type="AlphaFoldDB" id="A0A391P3R7"/>
<dbReference type="Gene3D" id="3.30.1340.10">
    <property type="entry name" value="HPr-like"/>
    <property type="match status" value="1"/>
</dbReference>
<evidence type="ECO:0000256" key="4">
    <source>
        <dbReference type="ARBA" id="ARBA00022597"/>
    </source>
</evidence>
<evidence type="ECO:0000259" key="6">
    <source>
        <dbReference type="PROSITE" id="PS51350"/>
    </source>
</evidence>
<proteinExistence type="predicted"/>